<dbReference type="Proteomes" id="UP000061382">
    <property type="component" value="Chromosome"/>
</dbReference>
<gene>
    <name evidence="1" type="ORF">DC20_04030</name>
</gene>
<name>A0A0N7HW55_9BACT</name>
<dbReference type="STRING" id="512763.DC20_04030"/>
<dbReference type="CDD" id="cd07067">
    <property type="entry name" value="HP_PGM_like"/>
    <property type="match status" value="1"/>
</dbReference>
<dbReference type="SUPFAM" id="SSF53254">
    <property type="entry name" value="Phosphoglycerate mutase-like"/>
    <property type="match status" value="1"/>
</dbReference>
<dbReference type="PATRIC" id="fig|512763.3.peg.894"/>
<protein>
    <recommendedName>
        <fullName evidence="3">Phosphoglycerate mutase</fullName>
    </recommendedName>
</protein>
<dbReference type="AlphaFoldDB" id="A0A0N7HW55"/>
<dbReference type="GO" id="GO:0016791">
    <property type="term" value="F:phosphatase activity"/>
    <property type="evidence" value="ECO:0007669"/>
    <property type="project" value="TreeGrafter"/>
</dbReference>
<dbReference type="InterPro" id="IPR050275">
    <property type="entry name" value="PGM_Phosphatase"/>
</dbReference>
<dbReference type="SMART" id="SM00855">
    <property type="entry name" value="PGAM"/>
    <property type="match status" value="1"/>
</dbReference>
<dbReference type="InterPro" id="IPR029033">
    <property type="entry name" value="His_PPase_superfam"/>
</dbReference>
<dbReference type="InterPro" id="IPR013078">
    <property type="entry name" value="His_Pase_superF_clade-1"/>
</dbReference>
<reference evidence="1 2" key="1">
    <citation type="submission" date="2015-08" db="EMBL/GenBank/DDBJ databases">
        <title>Complete genome sequence of Rufibacter tibetensis strain 1351t, a radiation-resistant bacterium from tibet plateau.</title>
        <authorList>
            <person name="Dai J."/>
        </authorList>
    </citation>
    <scope>NUCLEOTIDE SEQUENCE [LARGE SCALE GENOMIC DNA]</scope>
    <source>
        <strain evidence="1 2">1351</strain>
    </source>
</reference>
<evidence type="ECO:0000313" key="1">
    <source>
        <dbReference type="EMBL" id="ALI98304.1"/>
    </source>
</evidence>
<organism evidence="1 2">
    <name type="scientific">Rufibacter tibetensis</name>
    <dbReference type="NCBI Taxonomy" id="512763"/>
    <lineage>
        <taxon>Bacteria</taxon>
        <taxon>Pseudomonadati</taxon>
        <taxon>Bacteroidota</taxon>
        <taxon>Cytophagia</taxon>
        <taxon>Cytophagales</taxon>
        <taxon>Hymenobacteraceae</taxon>
        <taxon>Rufibacter</taxon>
    </lineage>
</organism>
<dbReference type="PANTHER" id="PTHR48100:SF59">
    <property type="entry name" value="ADENOSYLCOBALAMIN_ALPHA-RIBAZOLE PHOSPHATASE"/>
    <property type="match status" value="1"/>
</dbReference>
<dbReference type="Pfam" id="PF00300">
    <property type="entry name" value="His_Phos_1"/>
    <property type="match status" value="1"/>
</dbReference>
<keyword evidence="2" id="KW-1185">Reference proteome</keyword>
<dbReference type="RefSeq" id="WP_071885374.1">
    <property type="nucleotide sequence ID" value="NZ_CP012643.1"/>
</dbReference>
<accession>A0A0N7HW55</accession>
<dbReference type="OrthoDB" id="9782128at2"/>
<evidence type="ECO:0008006" key="3">
    <source>
        <dbReference type="Google" id="ProtNLM"/>
    </source>
</evidence>
<dbReference type="PANTHER" id="PTHR48100">
    <property type="entry name" value="BROAD-SPECIFICITY PHOSPHATASE YOR283W-RELATED"/>
    <property type="match status" value="1"/>
</dbReference>
<dbReference type="Gene3D" id="3.40.50.1240">
    <property type="entry name" value="Phosphoglycerate mutase-like"/>
    <property type="match status" value="1"/>
</dbReference>
<evidence type="ECO:0000313" key="2">
    <source>
        <dbReference type="Proteomes" id="UP000061382"/>
    </source>
</evidence>
<dbReference type="GO" id="GO:0005737">
    <property type="term" value="C:cytoplasm"/>
    <property type="evidence" value="ECO:0007669"/>
    <property type="project" value="TreeGrafter"/>
</dbReference>
<sequence length="200" mass="22233">MTKLLLIRHATTNSVGKRLSGRTPGVLLNEEGEAQARQLAQRLSHLPISAIYSSPLERTRQTADFLAQAQGLQTSIDEAFLELNFGDWTNLVFEELSGNAEFQRFNTFRSFTRIPGGEMMLEAQARFMAGLQKLCAKHPHETVAVVSHSDLIKAAVAYYAGIPLDMFQRLEISPASVSIIEVYEETARILLINDTGELQP</sequence>
<dbReference type="EMBL" id="CP012643">
    <property type="protein sequence ID" value="ALI98304.1"/>
    <property type="molecule type" value="Genomic_DNA"/>
</dbReference>
<proteinExistence type="predicted"/>
<dbReference type="KEGG" id="rti:DC20_04030"/>